<dbReference type="PROSITE" id="PS51186">
    <property type="entry name" value="GNAT"/>
    <property type="match status" value="1"/>
</dbReference>
<sequence length="158" mass="18413">MAALPLKHCAELSVRERDQLFHLWNREYPLSLRYADTAALDRYLAQLSNVRHYLLHNEGQLQAWAVVFDRNDERWFAIIVDEAQQGCGTGRALLQQLQRDEPVLNGWVSDREGEYKADGSLYRIPLSFYLRNGFTIVPGERLELPQLSALKIRWRADE</sequence>
<gene>
    <name evidence="2" type="ORF">GCM10023092_27620</name>
</gene>
<dbReference type="InterPro" id="IPR000182">
    <property type="entry name" value="GNAT_dom"/>
</dbReference>
<accession>A0ABP8N1B0</accession>
<evidence type="ECO:0000313" key="2">
    <source>
        <dbReference type="EMBL" id="GAA4458771.1"/>
    </source>
</evidence>
<dbReference type="SUPFAM" id="SSF55729">
    <property type="entry name" value="Acyl-CoA N-acyltransferases (Nat)"/>
    <property type="match status" value="1"/>
</dbReference>
<dbReference type="RefSeq" id="WP_344828420.1">
    <property type="nucleotide sequence ID" value="NZ_BAABEZ010000024.1"/>
</dbReference>
<comment type="caution">
    <text evidence="2">The sequence shown here is derived from an EMBL/GenBank/DDBJ whole genome shotgun (WGS) entry which is preliminary data.</text>
</comment>
<dbReference type="EMBL" id="BAABEZ010000024">
    <property type="protein sequence ID" value="GAA4458771.1"/>
    <property type="molecule type" value="Genomic_DNA"/>
</dbReference>
<feature type="domain" description="N-acetyltransferase" evidence="1">
    <location>
        <begin position="7"/>
        <end position="157"/>
    </location>
</feature>
<proteinExistence type="predicted"/>
<evidence type="ECO:0000259" key="1">
    <source>
        <dbReference type="PROSITE" id="PS51186"/>
    </source>
</evidence>
<protein>
    <recommendedName>
        <fullName evidence="1">N-acetyltransferase domain-containing protein</fullName>
    </recommendedName>
</protein>
<name>A0ABP8N1B0_9BACT</name>
<dbReference type="Proteomes" id="UP001501410">
    <property type="component" value="Unassembled WGS sequence"/>
</dbReference>
<evidence type="ECO:0000313" key="3">
    <source>
        <dbReference type="Proteomes" id="UP001501410"/>
    </source>
</evidence>
<organism evidence="2 3">
    <name type="scientific">Rurimicrobium arvi</name>
    <dbReference type="NCBI Taxonomy" id="2049916"/>
    <lineage>
        <taxon>Bacteria</taxon>
        <taxon>Pseudomonadati</taxon>
        <taxon>Bacteroidota</taxon>
        <taxon>Chitinophagia</taxon>
        <taxon>Chitinophagales</taxon>
        <taxon>Chitinophagaceae</taxon>
        <taxon>Rurimicrobium</taxon>
    </lineage>
</organism>
<reference evidence="3" key="1">
    <citation type="journal article" date="2019" name="Int. J. Syst. Evol. Microbiol.">
        <title>The Global Catalogue of Microorganisms (GCM) 10K type strain sequencing project: providing services to taxonomists for standard genome sequencing and annotation.</title>
        <authorList>
            <consortium name="The Broad Institute Genomics Platform"/>
            <consortium name="The Broad Institute Genome Sequencing Center for Infectious Disease"/>
            <person name="Wu L."/>
            <person name="Ma J."/>
        </authorList>
    </citation>
    <scope>NUCLEOTIDE SEQUENCE [LARGE SCALE GENOMIC DNA]</scope>
    <source>
        <strain evidence="3">JCM 31921</strain>
    </source>
</reference>
<dbReference type="Pfam" id="PF13508">
    <property type="entry name" value="Acetyltransf_7"/>
    <property type="match status" value="1"/>
</dbReference>
<dbReference type="Gene3D" id="3.40.630.30">
    <property type="match status" value="1"/>
</dbReference>
<dbReference type="InterPro" id="IPR016181">
    <property type="entry name" value="Acyl_CoA_acyltransferase"/>
</dbReference>
<keyword evidence="3" id="KW-1185">Reference proteome</keyword>